<dbReference type="InterPro" id="IPR050739">
    <property type="entry name" value="MFP"/>
</dbReference>
<accession>A0ABX0G6E2</accession>
<organism evidence="13 14">
    <name type="scientific">Rhodobacter calidifons</name>
    <dbReference type="NCBI Taxonomy" id="2715277"/>
    <lineage>
        <taxon>Bacteria</taxon>
        <taxon>Pseudomonadati</taxon>
        <taxon>Pseudomonadota</taxon>
        <taxon>Alphaproteobacteria</taxon>
        <taxon>Rhodobacterales</taxon>
        <taxon>Rhodobacter group</taxon>
        <taxon>Rhodobacter</taxon>
    </lineage>
</organism>
<gene>
    <name evidence="13" type="ORF">G8O29_06200</name>
</gene>
<evidence type="ECO:0000259" key="12">
    <source>
        <dbReference type="Pfam" id="PF26002"/>
    </source>
</evidence>
<keyword evidence="5 9" id="KW-0997">Cell inner membrane</keyword>
<dbReference type="PANTHER" id="PTHR30386">
    <property type="entry name" value="MEMBRANE FUSION SUBUNIT OF EMRAB-TOLC MULTIDRUG EFFLUX PUMP"/>
    <property type="match status" value="1"/>
</dbReference>
<dbReference type="InterPro" id="IPR058781">
    <property type="entry name" value="HH_AprE-like"/>
</dbReference>
<keyword evidence="3 9" id="KW-0813">Transport</keyword>
<dbReference type="EMBL" id="JAANHS010000003">
    <property type="protein sequence ID" value="NHB76336.1"/>
    <property type="molecule type" value="Genomic_DNA"/>
</dbReference>
<feature type="domain" description="AprE-like long alpha-helical hairpin" evidence="11">
    <location>
        <begin position="88"/>
        <end position="277"/>
    </location>
</feature>
<comment type="subcellular location">
    <subcellularLocation>
        <location evidence="1 9">Cell inner membrane</location>
        <topology evidence="1 9">Single-pass membrane protein</topology>
    </subcellularLocation>
</comment>
<dbReference type="InterPro" id="IPR058982">
    <property type="entry name" value="Beta-barrel_AprE"/>
</dbReference>
<evidence type="ECO:0000256" key="4">
    <source>
        <dbReference type="ARBA" id="ARBA00022475"/>
    </source>
</evidence>
<dbReference type="Gene3D" id="2.40.30.170">
    <property type="match status" value="1"/>
</dbReference>
<dbReference type="RefSeq" id="WP_166402367.1">
    <property type="nucleotide sequence ID" value="NZ_JAANHS010000003.1"/>
</dbReference>
<name>A0ABX0G6E2_9RHOB</name>
<dbReference type="NCBIfam" id="TIGR01843">
    <property type="entry name" value="type_I_hlyD"/>
    <property type="match status" value="1"/>
</dbReference>
<keyword evidence="6" id="KW-0812">Transmembrane</keyword>
<evidence type="ECO:0000256" key="7">
    <source>
        <dbReference type="ARBA" id="ARBA00022989"/>
    </source>
</evidence>
<evidence type="ECO:0000256" key="5">
    <source>
        <dbReference type="ARBA" id="ARBA00022519"/>
    </source>
</evidence>
<comment type="caution">
    <text evidence="13">The sequence shown here is derived from an EMBL/GenBank/DDBJ whole genome shotgun (WGS) entry which is preliminary data.</text>
</comment>
<evidence type="ECO:0000256" key="8">
    <source>
        <dbReference type="ARBA" id="ARBA00023136"/>
    </source>
</evidence>
<protein>
    <recommendedName>
        <fullName evidence="9">Membrane fusion protein (MFP) family protein</fullName>
    </recommendedName>
</protein>
<evidence type="ECO:0000256" key="9">
    <source>
        <dbReference type="RuleBase" id="RU365093"/>
    </source>
</evidence>
<keyword evidence="10" id="KW-0175">Coiled coil</keyword>
<dbReference type="InterPro" id="IPR010129">
    <property type="entry name" value="T1SS_HlyD"/>
</dbReference>
<keyword evidence="8" id="KW-0472">Membrane</keyword>
<evidence type="ECO:0000256" key="10">
    <source>
        <dbReference type="SAM" id="Coils"/>
    </source>
</evidence>
<dbReference type="Gene3D" id="2.40.50.100">
    <property type="match status" value="1"/>
</dbReference>
<dbReference type="Proteomes" id="UP001515660">
    <property type="component" value="Unassembled WGS sequence"/>
</dbReference>
<keyword evidence="7" id="KW-1133">Transmembrane helix</keyword>
<evidence type="ECO:0000256" key="1">
    <source>
        <dbReference type="ARBA" id="ARBA00004377"/>
    </source>
</evidence>
<evidence type="ECO:0000313" key="14">
    <source>
        <dbReference type="Proteomes" id="UP001515660"/>
    </source>
</evidence>
<keyword evidence="4 9" id="KW-1003">Cell membrane</keyword>
<dbReference type="Pfam" id="PF25994">
    <property type="entry name" value="HH_AprE"/>
    <property type="match status" value="1"/>
</dbReference>
<evidence type="ECO:0000256" key="2">
    <source>
        <dbReference type="ARBA" id="ARBA00009477"/>
    </source>
</evidence>
<evidence type="ECO:0000313" key="13">
    <source>
        <dbReference type="EMBL" id="NHB76336.1"/>
    </source>
</evidence>
<comment type="similarity">
    <text evidence="2 9">Belongs to the membrane fusion protein (MFP) (TC 8.A.1) family.</text>
</comment>
<reference evidence="13 14" key="1">
    <citation type="journal article" date="2022" name="Microorganisms">
        <title>Genome Sequence and Characterization of a Xanthorhodopsin-Containing, Aerobic Anoxygenic Phototrophic Rhodobacter Species, Isolated from Mesophilic Conditions at Yellowstone National Park.</title>
        <authorList>
            <person name="Kyndt J.A."/>
            <person name="Robertson S."/>
            <person name="Shoffstall I.B."/>
            <person name="Ramaley R.F."/>
            <person name="Meyer T.E."/>
        </authorList>
    </citation>
    <scope>NUCLEOTIDE SEQUENCE [LARGE SCALE GENOMIC DNA]</scope>
    <source>
        <strain evidence="13 14">M37P</strain>
    </source>
</reference>
<proteinExistence type="inferred from homology"/>
<evidence type="ECO:0000259" key="11">
    <source>
        <dbReference type="Pfam" id="PF25994"/>
    </source>
</evidence>
<dbReference type="PRINTS" id="PR01490">
    <property type="entry name" value="RTXTOXIND"/>
</dbReference>
<feature type="coiled-coil region" evidence="10">
    <location>
        <begin position="215"/>
        <end position="285"/>
    </location>
</feature>
<evidence type="ECO:0000256" key="6">
    <source>
        <dbReference type="ARBA" id="ARBA00022692"/>
    </source>
</evidence>
<dbReference type="PANTHER" id="PTHR30386:SF17">
    <property type="entry name" value="ALKALINE PROTEASE SECRETION PROTEIN APRE"/>
    <property type="match status" value="1"/>
</dbReference>
<keyword evidence="14" id="KW-1185">Reference proteome</keyword>
<sequence>MTGSRISMRRPMLLGLAATLVLVAGFGVWATTTRIAGAIVAPGQIEVEKDRQVVQHPDGGVVEAILVAEGARVAAGDPLLLLDGAALRSELAIVEGQLTELSSRSARLIAERDGAAAPDFPAEMLARAETSPDVAAQIDGQLRLFEARAATLAEQRALLTRRIDQIRAQSNGIAAQQAALATQLDLIERELASQQGLFEKGLAQAGTVLALQREQARLQGQLGELAADLARTEDQVTEIEIEISSLATRRREEATAELRQIGPMILELAERRRALAERIDRLEIRAPVSGVVLGLQVTTPRAVLRPADPVLFVIPQDRPLVITARIAPIHIDEVAVGQTAELVFPAFSARDTPHLKGRVTLVSADALTDPQTGVTYYRAELQLDEGEQARLGDRVLLPGMPVEVFLQTGRRTPLAYLVKPFTDYFVRAFRES</sequence>
<evidence type="ECO:0000256" key="3">
    <source>
        <dbReference type="ARBA" id="ARBA00022448"/>
    </source>
</evidence>
<dbReference type="Pfam" id="PF26002">
    <property type="entry name" value="Beta-barrel_AprE"/>
    <property type="match status" value="1"/>
</dbReference>
<feature type="domain" description="AprE-like beta-barrel" evidence="12">
    <location>
        <begin position="320"/>
        <end position="409"/>
    </location>
</feature>